<evidence type="ECO:0000313" key="3">
    <source>
        <dbReference type="Proteomes" id="UP000095349"/>
    </source>
</evidence>
<dbReference type="GeneID" id="91406809"/>
<dbReference type="AlphaFoldDB" id="A0A1D8GAF1"/>
<evidence type="ECO:0000256" key="1">
    <source>
        <dbReference type="SAM" id="MobiDB-lite"/>
    </source>
</evidence>
<reference evidence="2 3" key="1">
    <citation type="submission" date="2016-09" db="EMBL/GenBank/DDBJ databases">
        <title>Streptomyces rubrolavendulae MJM4426 Genome sequencing and assembly.</title>
        <authorList>
            <person name="Kim J.-G."/>
        </authorList>
    </citation>
    <scope>NUCLEOTIDE SEQUENCE [LARGE SCALE GENOMIC DNA]</scope>
    <source>
        <strain evidence="2 3">MJM4426</strain>
    </source>
</reference>
<gene>
    <name evidence="2" type="ORF">A4G23_05318</name>
</gene>
<keyword evidence="3" id="KW-1185">Reference proteome</keyword>
<sequence>MRAHASVRTAPPAVLTLLVLPLSVLVLVGVHLLVLAAPAQSRTAGPYAGPEGQRVHAPSAAQQAGAGLRECEQHGASVSGALRDRNRPRTGAHALLPPVSSRPACAEELAADHLRAGPCPLPHRERPRAARSLADLQVFRC</sequence>
<protein>
    <submittedName>
        <fullName evidence="2">Uncharacterized protein</fullName>
    </submittedName>
</protein>
<dbReference type="STRING" id="285473.A4G23_05318"/>
<dbReference type="RefSeq" id="WP_031134349.1">
    <property type="nucleotide sequence ID" value="NZ_CP017316.1"/>
</dbReference>
<evidence type="ECO:0000313" key="2">
    <source>
        <dbReference type="EMBL" id="AOT62422.1"/>
    </source>
</evidence>
<organism evidence="2 3">
    <name type="scientific">Streptomyces rubrolavendulae</name>
    <dbReference type="NCBI Taxonomy" id="285473"/>
    <lineage>
        <taxon>Bacteria</taxon>
        <taxon>Bacillati</taxon>
        <taxon>Actinomycetota</taxon>
        <taxon>Actinomycetes</taxon>
        <taxon>Kitasatosporales</taxon>
        <taxon>Streptomycetaceae</taxon>
        <taxon>Streptomyces</taxon>
    </lineage>
</organism>
<dbReference type="Proteomes" id="UP000095349">
    <property type="component" value="Chromosome"/>
</dbReference>
<dbReference type="KEGG" id="srn:A4G23_05318"/>
<dbReference type="EMBL" id="CP017316">
    <property type="protein sequence ID" value="AOT62422.1"/>
    <property type="molecule type" value="Genomic_DNA"/>
</dbReference>
<dbReference type="PATRIC" id="fig|285473.5.peg.5604"/>
<accession>A0A1D8GAF1</accession>
<feature type="region of interest" description="Disordered" evidence="1">
    <location>
        <begin position="43"/>
        <end position="98"/>
    </location>
</feature>
<name>A0A1D8GAF1_9ACTN</name>
<proteinExistence type="predicted"/>